<dbReference type="Gene3D" id="3.30.1180.10">
    <property type="match status" value="1"/>
</dbReference>
<dbReference type="Gene3D" id="3.40.50.10170">
    <property type="match status" value="1"/>
</dbReference>
<comment type="caution">
    <text evidence="3">The sequence shown here is derived from an EMBL/GenBank/DDBJ whole genome shotgun (WGS) entry which is preliminary data.</text>
</comment>
<dbReference type="NCBIfam" id="TIGR00762">
    <property type="entry name" value="DegV"/>
    <property type="match status" value="1"/>
</dbReference>
<name>A0A252F792_9FIRM</name>
<proteinExistence type="predicted"/>
<gene>
    <name evidence="3" type="ORF">CBW42_02745</name>
</gene>
<dbReference type="GO" id="GO:0008289">
    <property type="term" value="F:lipid binding"/>
    <property type="evidence" value="ECO:0007669"/>
    <property type="project" value="UniProtKB-KW"/>
</dbReference>
<comment type="function">
    <text evidence="1">May bind long-chain fatty acids, such as palmitate, and may play a role in lipid transport or fatty acid metabolism.</text>
</comment>
<keyword evidence="4" id="KW-1185">Reference proteome</keyword>
<sequence>MKTILCEGRTMIEKKTAILVDSGCDVPQSFVKQYQIRVLPLRVSYETESLVDSVELASEVYRRFPQEIPHTSTPVMQDFYNVVEELKTEGYENVLGVFISSNLSSTCQTAKMVLDEHPELNSFVLDTKNISIGAGLLAMWAAVQLEQGVSFEEVCQKLPAKVADSKVFFYMDTLEYLRKGGRIGAVTSVVGSLLKIKPIISCNEEGIYYTVEKIRGAKAGVSKLIEHAAAKAGNGSAWLALMNGAAAETAAQVKPKMQEAIPKGKLMAESQIAASLAVHTGPGLLGIGVLANP</sequence>
<dbReference type="Proteomes" id="UP000194903">
    <property type="component" value="Unassembled WGS sequence"/>
</dbReference>
<dbReference type="PROSITE" id="PS51482">
    <property type="entry name" value="DEGV"/>
    <property type="match status" value="1"/>
</dbReference>
<dbReference type="AlphaFoldDB" id="A0A252F792"/>
<protein>
    <submittedName>
        <fullName evidence="3">Fatty acid-binding protein DegV</fullName>
    </submittedName>
</protein>
<dbReference type="OrthoDB" id="9781230at2"/>
<dbReference type="PANTHER" id="PTHR33434">
    <property type="entry name" value="DEGV DOMAIN-CONTAINING PROTEIN DR_1986-RELATED"/>
    <property type="match status" value="1"/>
</dbReference>
<dbReference type="InterPro" id="IPR050270">
    <property type="entry name" value="DegV_domain_contain"/>
</dbReference>
<dbReference type="PANTHER" id="PTHR33434:SF3">
    <property type="entry name" value="DEGV DOMAIN-CONTAINING PROTEIN YITS"/>
    <property type="match status" value="1"/>
</dbReference>
<dbReference type="Pfam" id="PF02645">
    <property type="entry name" value="DegV"/>
    <property type="match status" value="1"/>
</dbReference>
<evidence type="ECO:0000313" key="3">
    <source>
        <dbReference type="EMBL" id="OUM21645.1"/>
    </source>
</evidence>
<organism evidence="3 4">
    <name type="scientific">Butyricicoccus porcorum</name>
    <dbReference type="NCBI Taxonomy" id="1945634"/>
    <lineage>
        <taxon>Bacteria</taxon>
        <taxon>Bacillati</taxon>
        <taxon>Bacillota</taxon>
        <taxon>Clostridia</taxon>
        <taxon>Eubacteriales</taxon>
        <taxon>Butyricicoccaceae</taxon>
        <taxon>Butyricicoccus</taxon>
    </lineage>
</organism>
<dbReference type="InterPro" id="IPR003797">
    <property type="entry name" value="DegV"/>
</dbReference>
<dbReference type="EMBL" id="NHOC01000002">
    <property type="protein sequence ID" value="OUM21645.1"/>
    <property type="molecule type" value="Genomic_DNA"/>
</dbReference>
<accession>A0A252F792</accession>
<keyword evidence="2" id="KW-0446">Lipid-binding</keyword>
<reference evidence="3 4" key="1">
    <citation type="submission" date="2017-05" db="EMBL/GenBank/DDBJ databases">
        <title>Butyricicoccus porcorum sp. nov. a butyrate-producing bacterium from the swine intestinal tract.</title>
        <authorList>
            <person name="Trachsel J."/>
            <person name="Humphrey S."/>
            <person name="Allen H.K."/>
        </authorList>
    </citation>
    <scope>NUCLEOTIDE SEQUENCE [LARGE SCALE GENOMIC DNA]</scope>
    <source>
        <strain evidence="3">BB10</strain>
    </source>
</reference>
<dbReference type="InterPro" id="IPR043168">
    <property type="entry name" value="DegV_C"/>
</dbReference>
<evidence type="ECO:0000256" key="1">
    <source>
        <dbReference type="ARBA" id="ARBA00003238"/>
    </source>
</evidence>
<dbReference type="SUPFAM" id="SSF82549">
    <property type="entry name" value="DAK1/DegV-like"/>
    <property type="match status" value="1"/>
</dbReference>
<evidence type="ECO:0000313" key="4">
    <source>
        <dbReference type="Proteomes" id="UP000194903"/>
    </source>
</evidence>
<evidence type="ECO:0000256" key="2">
    <source>
        <dbReference type="ARBA" id="ARBA00023121"/>
    </source>
</evidence>